<dbReference type="RefSeq" id="WP_162442828.1">
    <property type="nucleotide sequence ID" value="NZ_CP048222.1"/>
</dbReference>
<evidence type="ECO:0000313" key="2">
    <source>
        <dbReference type="Proteomes" id="UP000480178"/>
    </source>
</evidence>
<dbReference type="InterPro" id="IPR046732">
    <property type="entry name" value="DUF6624"/>
</dbReference>
<organism evidence="1 2">
    <name type="scientific">Rhodocytophaga rosea</name>
    <dbReference type="NCBI Taxonomy" id="2704465"/>
    <lineage>
        <taxon>Bacteria</taxon>
        <taxon>Pseudomonadati</taxon>
        <taxon>Bacteroidota</taxon>
        <taxon>Cytophagia</taxon>
        <taxon>Cytophagales</taxon>
        <taxon>Rhodocytophagaceae</taxon>
        <taxon>Rhodocytophaga</taxon>
    </lineage>
</organism>
<sequence length="214" mass="24542">MQPFSILSLVLLLVFTKGITQARSWQYRPQISIPYDSLRQVLEGIYDTDQGIREKMSSAQGDELGKIIFQMQKIDSANQVAIKSILYKYGWLPQNKVGEKAADAIFYVVQHADMELIRQYFPALKKLARQKEARTTHAAMMEDRLLMYEGKKQIYGTQATSRLRTDGRGAIWPVQNPSKVNQLRKEAGFDLTVEENAKRLDAIYDPNEKLPEVK</sequence>
<reference evidence="1 2" key="1">
    <citation type="submission" date="2020-01" db="EMBL/GenBank/DDBJ databases">
        <authorList>
            <person name="Kim M.K."/>
        </authorList>
    </citation>
    <scope>NUCLEOTIDE SEQUENCE [LARGE SCALE GENOMIC DNA]</scope>
    <source>
        <strain evidence="1 2">172606-1</strain>
    </source>
</reference>
<dbReference type="KEGG" id="rhoz:GXP67_08945"/>
<keyword evidence="2" id="KW-1185">Reference proteome</keyword>
<accession>A0A6C0GFX9</accession>
<protein>
    <submittedName>
        <fullName evidence="1">Uncharacterized protein</fullName>
    </submittedName>
</protein>
<evidence type="ECO:0000313" key="1">
    <source>
        <dbReference type="EMBL" id="QHT66775.1"/>
    </source>
</evidence>
<proteinExistence type="predicted"/>
<dbReference type="AlphaFoldDB" id="A0A6C0GFX9"/>
<gene>
    <name evidence="1" type="ORF">GXP67_08945</name>
</gene>
<name>A0A6C0GFX9_9BACT</name>
<dbReference type="EMBL" id="CP048222">
    <property type="protein sequence ID" value="QHT66775.1"/>
    <property type="molecule type" value="Genomic_DNA"/>
</dbReference>
<dbReference type="Proteomes" id="UP000480178">
    <property type="component" value="Chromosome"/>
</dbReference>
<dbReference type="Pfam" id="PF20329">
    <property type="entry name" value="DUF6624"/>
    <property type="match status" value="1"/>
</dbReference>